<gene>
    <name evidence="1" type="ORF">FSC09_05620</name>
</gene>
<dbReference type="AlphaFoldDB" id="A0A6C0Y139"/>
<dbReference type="EMBL" id="CP044455">
    <property type="protein sequence ID" value="QIC69913.1"/>
    <property type="molecule type" value="Genomic_DNA"/>
</dbReference>
<dbReference type="Proteomes" id="UP000503440">
    <property type="component" value="Chromosome"/>
</dbReference>
<name>A0A6C0Y139_9GAMM</name>
<protein>
    <submittedName>
        <fullName evidence="1">Uncharacterized protein</fullName>
    </submittedName>
</protein>
<proteinExistence type="predicted"/>
<accession>A0A6C0Y139</accession>
<evidence type="ECO:0000313" key="1">
    <source>
        <dbReference type="EMBL" id="QIC69913.1"/>
    </source>
</evidence>
<sequence length="102" mass="11701">MTYKQAQDHYGIQGCSTILVWLRKHGRLDWSKGSPFSNGVQAMSDPLPLTPEQRIKKLEKELLDTQRKAEFFEAIIDVLEKEYGVKLVKKPKGILSARSKKK</sequence>
<evidence type="ECO:0000313" key="2">
    <source>
        <dbReference type="Proteomes" id="UP000503440"/>
    </source>
</evidence>
<organism evidence="1 2">
    <name type="scientific">Acinetobacter indicus</name>
    <dbReference type="NCBI Taxonomy" id="756892"/>
    <lineage>
        <taxon>Bacteria</taxon>
        <taxon>Pseudomonadati</taxon>
        <taxon>Pseudomonadota</taxon>
        <taxon>Gammaproteobacteria</taxon>
        <taxon>Moraxellales</taxon>
        <taxon>Moraxellaceae</taxon>
        <taxon>Acinetobacter</taxon>
    </lineage>
</organism>
<reference evidence="1 2" key="1">
    <citation type="submission" date="2019-09" db="EMBL/GenBank/DDBJ databases">
        <title>Non-baumannii Acinetobacter spp. carrying blaNDM-1 isolated in China.</title>
        <authorList>
            <person name="Cui C."/>
            <person name="Chen C."/>
            <person name="Sun J."/>
            <person name="Liu Y."/>
        </authorList>
    </citation>
    <scope>NUCLEOTIDE SEQUENCE [LARGE SCALE GENOMIC DNA]</scope>
    <source>
        <strain evidence="1 2">B18</strain>
    </source>
</reference>